<dbReference type="InterPro" id="IPR011129">
    <property type="entry name" value="CSD"/>
</dbReference>
<gene>
    <name evidence="1" type="ORF">CIP107547_00984</name>
</gene>
<name>A0A0D6FQ18_CORDP</name>
<dbReference type="SMART" id="SM00357">
    <property type="entry name" value="CSP"/>
    <property type="match status" value="1"/>
</dbReference>
<dbReference type="OrthoDB" id="7477356at2"/>
<dbReference type="GeneID" id="29422592"/>
<evidence type="ECO:0000313" key="1">
    <source>
        <dbReference type="EMBL" id="CAB0595707.1"/>
    </source>
</evidence>
<evidence type="ECO:0000313" key="2">
    <source>
        <dbReference type="Proteomes" id="UP000480222"/>
    </source>
</evidence>
<dbReference type="SUPFAM" id="SSF50249">
    <property type="entry name" value="Nucleic acid-binding proteins"/>
    <property type="match status" value="1"/>
</dbReference>
<dbReference type="Pfam" id="PF00313">
    <property type="entry name" value="CSD"/>
    <property type="match status" value="1"/>
</dbReference>
<dbReference type="PROSITE" id="PS51857">
    <property type="entry name" value="CSD_2"/>
    <property type="match status" value="1"/>
</dbReference>
<dbReference type="KEGG" id="cdip:ERS451417_00704"/>
<accession>A0A0D6FQ18</accession>
<reference evidence="1 2" key="1">
    <citation type="submission" date="2020-02" db="EMBL/GenBank/DDBJ databases">
        <authorList>
            <person name="Brisse S."/>
        </authorList>
    </citation>
    <scope>NUCLEOTIDE SEQUENCE [LARGE SCALE GENOMIC DNA]</scope>
    <source>
        <strain evidence="1">CIP107547</strain>
    </source>
</reference>
<dbReference type="AlphaFoldDB" id="A0A0D6FQ18"/>
<proteinExistence type="predicted"/>
<comment type="caution">
    <text evidence="1">The sequence shown here is derived from an EMBL/GenBank/DDBJ whole genome shotgun (WGS) entry which is preliminary data.</text>
</comment>
<dbReference type="InterPro" id="IPR002059">
    <property type="entry name" value="CSP_DNA-bd"/>
</dbReference>
<sequence>MPQGKVLWYDVDKGFGFVSNPEGDDCFVSKDVLPQGVQKLEKGQRVEFDYVARGRGPQALRIKVLDTPRLRRPAQHKYSAEELNSMISDLATLLEIKVQPSLRAGRYPDRKEGRQVANILRAVAKELDM</sequence>
<dbReference type="Gene3D" id="2.40.50.140">
    <property type="entry name" value="Nucleic acid-binding proteins"/>
    <property type="match status" value="1"/>
</dbReference>
<dbReference type="RefSeq" id="WP_003850654.1">
    <property type="nucleotide sequence ID" value="NZ_CABVGJ010000003.1"/>
</dbReference>
<dbReference type="InterPro" id="IPR012340">
    <property type="entry name" value="NA-bd_OB-fold"/>
</dbReference>
<dbReference type="KEGG" id="cdi:DIP0776"/>
<protein>
    <submittedName>
        <fullName evidence="1">Cold shock domain-containing protein</fullName>
    </submittedName>
</protein>
<dbReference type="Proteomes" id="UP000480222">
    <property type="component" value="Unassembled WGS sequence"/>
</dbReference>
<dbReference type="OMA" id="WYDSEKG"/>
<dbReference type="GO" id="GO:0003676">
    <property type="term" value="F:nucleic acid binding"/>
    <property type="evidence" value="ECO:0007669"/>
    <property type="project" value="InterPro"/>
</dbReference>
<dbReference type="PRINTS" id="PR00050">
    <property type="entry name" value="COLDSHOCK"/>
</dbReference>
<organism evidence="1 2">
    <name type="scientific">Corynebacterium diphtheriae</name>
    <dbReference type="NCBI Taxonomy" id="1717"/>
    <lineage>
        <taxon>Bacteria</taxon>
        <taxon>Bacillati</taxon>
        <taxon>Actinomycetota</taxon>
        <taxon>Actinomycetes</taxon>
        <taxon>Mycobacteriales</taxon>
        <taxon>Corynebacteriaceae</taxon>
        <taxon>Corynebacterium</taxon>
    </lineage>
</organism>
<dbReference type="EMBL" id="CADDAV010000013">
    <property type="protein sequence ID" value="CAB0595707.1"/>
    <property type="molecule type" value="Genomic_DNA"/>
</dbReference>